<feature type="transmembrane region" description="Helical" evidence="5">
    <location>
        <begin position="305"/>
        <end position="326"/>
    </location>
</feature>
<organism evidence="7 8">
    <name type="scientific">Antricoccus suffuscus</name>
    <dbReference type="NCBI Taxonomy" id="1629062"/>
    <lineage>
        <taxon>Bacteria</taxon>
        <taxon>Bacillati</taxon>
        <taxon>Actinomycetota</taxon>
        <taxon>Actinomycetes</taxon>
        <taxon>Geodermatophilales</taxon>
        <taxon>Antricoccaceae</taxon>
        <taxon>Antricoccus</taxon>
    </lineage>
</organism>
<feature type="transmembrane region" description="Helical" evidence="5">
    <location>
        <begin position="34"/>
        <end position="59"/>
    </location>
</feature>
<feature type="transmembrane region" description="Helical" evidence="5">
    <location>
        <begin position="254"/>
        <end position="273"/>
    </location>
</feature>
<dbReference type="GO" id="GO:0022857">
    <property type="term" value="F:transmembrane transporter activity"/>
    <property type="evidence" value="ECO:0007669"/>
    <property type="project" value="InterPro"/>
</dbReference>
<evidence type="ECO:0000256" key="4">
    <source>
        <dbReference type="ARBA" id="ARBA00023136"/>
    </source>
</evidence>
<dbReference type="InterPro" id="IPR010645">
    <property type="entry name" value="MFS_4"/>
</dbReference>
<keyword evidence="8" id="KW-1185">Reference proteome</keyword>
<protein>
    <submittedName>
        <fullName evidence="7">Putative MFS family arabinose efflux permease</fullName>
    </submittedName>
</protein>
<evidence type="ECO:0000313" key="7">
    <source>
        <dbReference type="EMBL" id="PRZ42207.1"/>
    </source>
</evidence>
<name>A0A2T1A141_9ACTN</name>
<evidence type="ECO:0000313" key="8">
    <source>
        <dbReference type="Proteomes" id="UP000237752"/>
    </source>
</evidence>
<comment type="caution">
    <text evidence="7">The sequence shown here is derived from an EMBL/GenBank/DDBJ whole genome shotgun (WGS) entry which is preliminary data.</text>
</comment>
<feature type="transmembrane region" description="Helical" evidence="5">
    <location>
        <begin position="90"/>
        <end position="113"/>
    </location>
</feature>
<dbReference type="SUPFAM" id="SSF103473">
    <property type="entry name" value="MFS general substrate transporter"/>
    <property type="match status" value="1"/>
</dbReference>
<proteinExistence type="predicted"/>
<dbReference type="AlphaFoldDB" id="A0A2T1A141"/>
<gene>
    <name evidence="7" type="ORF">CLV47_10678</name>
</gene>
<feature type="transmembrane region" description="Helical" evidence="5">
    <location>
        <begin position="66"/>
        <end position="84"/>
    </location>
</feature>
<dbReference type="Pfam" id="PF06779">
    <property type="entry name" value="MFS_4"/>
    <property type="match status" value="1"/>
</dbReference>
<evidence type="ECO:0000256" key="1">
    <source>
        <dbReference type="ARBA" id="ARBA00004651"/>
    </source>
</evidence>
<feature type="transmembrane region" description="Helical" evidence="5">
    <location>
        <begin position="125"/>
        <end position="146"/>
    </location>
</feature>
<feature type="domain" description="Major facilitator superfamily (MFS) profile" evidence="6">
    <location>
        <begin position="1"/>
        <end position="392"/>
    </location>
</feature>
<reference evidence="7 8" key="1">
    <citation type="submission" date="2018-03" db="EMBL/GenBank/DDBJ databases">
        <title>Genomic Encyclopedia of Archaeal and Bacterial Type Strains, Phase II (KMG-II): from individual species to whole genera.</title>
        <authorList>
            <person name="Goeker M."/>
        </authorList>
    </citation>
    <scope>NUCLEOTIDE SEQUENCE [LARGE SCALE GENOMIC DNA]</scope>
    <source>
        <strain evidence="7 8">DSM 100065</strain>
    </source>
</reference>
<dbReference type="EMBL" id="PVUE01000006">
    <property type="protein sequence ID" value="PRZ42207.1"/>
    <property type="molecule type" value="Genomic_DNA"/>
</dbReference>
<sequence length="399" mass="41207">MLAATTAMVIAMGVGRFAYTPILPLMHGQTDLDAQGAAALATANYLGYLVGAVAAIFVTTLATRTVVLRTTALLLVASLALMPVSESVPLWWILRFVAGVMSAIIFVYAVRVAHQELSGTRNGPGWVFGGVGVGIALSGICVLSLGSTGSWITAWLMMAVLAAVGTVIAWWLPGGRTPKAALADATDVSDVDEARAGKKTVAVVQDDSFPVDRRRRFVWLCLSYFLEGVGYIVAGTFIVAALSTPALPSWLGSGAWILVGLAIFPSCVFWNWMSKKVARPWLLVTALSIQTVGVALPALSAAPAAALLAAVLFGGTFVGIASMSLAEGAALIGARAAAILTALYGVGQVLGPIVVTPLLSTGPDTYARALEVGAMVVAVGALCAVPVGRAVRRRSAAER</sequence>
<dbReference type="Proteomes" id="UP000237752">
    <property type="component" value="Unassembled WGS sequence"/>
</dbReference>
<feature type="transmembrane region" description="Helical" evidence="5">
    <location>
        <begin position="338"/>
        <end position="360"/>
    </location>
</feature>
<keyword evidence="2 5" id="KW-0812">Transmembrane</keyword>
<dbReference type="InterPro" id="IPR020846">
    <property type="entry name" value="MFS_dom"/>
</dbReference>
<evidence type="ECO:0000256" key="3">
    <source>
        <dbReference type="ARBA" id="ARBA00022989"/>
    </source>
</evidence>
<feature type="transmembrane region" description="Helical" evidence="5">
    <location>
        <begin position="280"/>
        <end position="299"/>
    </location>
</feature>
<comment type="subcellular location">
    <subcellularLocation>
        <location evidence="1">Cell membrane</location>
        <topology evidence="1">Multi-pass membrane protein</topology>
    </subcellularLocation>
</comment>
<feature type="transmembrane region" description="Helical" evidence="5">
    <location>
        <begin position="217"/>
        <end position="242"/>
    </location>
</feature>
<feature type="transmembrane region" description="Helical" evidence="5">
    <location>
        <begin position="372"/>
        <end position="391"/>
    </location>
</feature>
<dbReference type="InterPro" id="IPR036259">
    <property type="entry name" value="MFS_trans_sf"/>
</dbReference>
<evidence type="ECO:0000256" key="2">
    <source>
        <dbReference type="ARBA" id="ARBA00022692"/>
    </source>
</evidence>
<dbReference type="Gene3D" id="1.20.1250.20">
    <property type="entry name" value="MFS general substrate transporter like domains"/>
    <property type="match status" value="2"/>
</dbReference>
<dbReference type="GO" id="GO:0005886">
    <property type="term" value="C:plasma membrane"/>
    <property type="evidence" value="ECO:0007669"/>
    <property type="project" value="UniProtKB-SubCell"/>
</dbReference>
<keyword evidence="3 5" id="KW-1133">Transmembrane helix</keyword>
<evidence type="ECO:0000259" key="6">
    <source>
        <dbReference type="PROSITE" id="PS50850"/>
    </source>
</evidence>
<evidence type="ECO:0000256" key="5">
    <source>
        <dbReference type="SAM" id="Phobius"/>
    </source>
</evidence>
<accession>A0A2T1A141</accession>
<feature type="transmembrane region" description="Helical" evidence="5">
    <location>
        <begin position="152"/>
        <end position="172"/>
    </location>
</feature>
<keyword evidence="4 5" id="KW-0472">Membrane</keyword>
<dbReference type="PANTHER" id="PTHR23537">
    <property type="match status" value="1"/>
</dbReference>
<dbReference type="PANTHER" id="PTHR23537:SF1">
    <property type="entry name" value="SUGAR TRANSPORTER"/>
    <property type="match status" value="1"/>
</dbReference>
<dbReference type="PROSITE" id="PS50850">
    <property type="entry name" value="MFS"/>
    <property type="match status" value="1"/>
</dbReference>